<proteinExistence type="predicted"/>
<sequence length="134" mass="14530">MIISESESNNHGISKKSEYVSPIDEKPHQEIDPLAATTTSSASAPARSQLTGKLSKKFGHLACNPLALRLDAKVVIKHPQNSGEVSNSMLLDRPTQQGTNKVNFDGDENEVGPLPLSVAEQKKESEIKDEQVLI</sequence>
<dbReference type="Proteomes" id="UP000023152">
    <property type="component" value="Unassembled WGS sequence"/>
</dbReference>
<evidence type="ECO:0000313" key="2">
    <source>
        <dbReference type="EMBL" id="ETO15508.1"/>
    </source>
</evidence>
<feature type="region of interest" description="Disordered" evidence="1">
    <location>
        <begin position="1"/>
        <end position="48"/>
    </location>
</feature>
<accession>X6MND7</accession>
<keyword evidence="3" id="KW-1185">Reference proteome</keyword>
<dbReference type="EMBL" id="ASPP01019060">
    <property type="protein sequence ID" value="ETO15508.1"/>
    <property type="molecule type" value="Genomic_DNA"/>
</dbReference>
<gene>
    <name evidence="2" type="ORF">RFI_21856</name>
</gene>
<organism evidence="2 3">
    <name type="scientific">Reticulomyxa filosa</name>
    <dbReference type="NCBI Taxonomy" id="46433"/>
    <lineage>
        <taxon>Eukaryota</taxon>
        <taxon>Sar</taxon>
        <taxon>Rhizaria</taxon>
        <taxon>Retaria</taxon>
        <taxon>Foraminifera</taxon>
        <taxon>Monothalamids</taxon>
        <taxon>Reticulomyxidae</taxon>
        <taxon>Reticulomyxa</taxon>
    </lineage>
</organism>
<feature type="compositionally biased region" description="Low complexity" evidence="1">
    <location>
        <begin position="35"/>
        <end position="44"/>
    </location>
</feature>
<reference evidence="2 3" key="1">
    <citation type="journal article" date="2013" name="Curr. Biol.">
        <title>The Genome of the Foraminiferan Reticulomyxa filosa.</title>
        <authorList>
            <person name="Glockner G."/>
            <person name="Hulsmann N."/>
            <person name="Schleicher M."/>
            <person name="Noegel A.A."/>
            <person name="Eichinger L."/>
            <person name="Gallinger C."/>
            <person name="Pawlowski J."/>
            <person name="Sierra R."/>
            <person name="Euteneuer U."/>
            <person name="Pillet L."/>
            <person name="Moustafa A."/>
            <person name="Platzer M."/>
            <person name="Groth M."/>
            <person name="Szafranski K."/>
            <person name="Schliwa M."/>
        </authorList>
    </citation>
    <scope>NUCLEOTIDE SEQUENCE [LARGE SCALE GENOMIC DNA]</scope>
</reference>
<feature type="compositionally biased region" description="Basic and acidic residues" evidence="1">
    <location>
        <begin position="15"/>
        <end position="31"/>
    </location>
</feature>
<feature type="compositionally biased region" description="Polar residues" evidence="1">
    <location>
        <begin position="1"/>
        <end position="12"/>
    </location>
</feature>
<feature type="compositionally biased region" description="Polar residues" evidence="1">
    <location>
        <begin position="84"/>
        <end position="102"/>
    </location>
</feature>
<feature type="region of interest" description="Disordered" evidence="1">
    <location>
        <begin position="84"/>
        <end position="113"/>
    </location>
</feature>
<dbReference type="AlphaFoldDB" id="X6MND7"/>
<name>X6MND7_RETFI</name>
<evidence type="ECO:0000256" key="1">
    <source>
        <dbReference type="SAM" id="MobiDB-lite"/>
    </source>
</evidence>
<protein>
    <submittedName>
        <fullName evidence="2">Uncharacterized protein</fullName>
    </submittedName>
</protein>
<comment type="caution">
    <text evidence="2">The sequence shown here is derived from an EMBL/GenBank/DDBJ whole genome shotgun (WGS) entry which is preliminary data.</text>
</comment>
<evidence type="ECO:0000313" key="3">
    <source>
        <dbReference type="Proteomes" id="UP000023152"/>
    </source>
</evidence>